<gene>
    <name evidence="1" type="ORF">CHRY9390_00904</name>
</gene>
<reference evidence="1" key="1">
    <citation type="submission" date="2020-12" db="EMBL/GenBank/DDBJ databases">
        <authorList>
            <person name="Rodrigo-Torres L."/>
            <person name="Arahal R. D."/>
            <person name="Lucena T."/>
        </authorList>
    </citation>
    <scope>NUCLEOTIDE SEQUENCE</scope>
    <source>
        <strain evidence="1">CECT 9390</strain>
    </source>
</reference>
<comment type="caution">
    <text evidence="1">The sequence shown here is derived from an EMBL/GenBank/DDBJ whole genome shotgun (WGS) entry which is preliminary data.</text>
</comment>
<organism evidence="1 2">
    <name type="scientific">Chryseobacterium aquaeductus</name>
    <dbReference type="NCBI Taxonomy" id="2675056"/>
    <lineage>
        <taxon>Bacteria</taxon>
        <taxon>Pseudomonadati</taxon>
        <taxon>Bacteroidota</taxon>
        <taxon>Flavobacteriia</taxon>
        <taxon>Flavobacteriales</taxon>
        <taxon>Weeksellaceae</taxon>
        <taxon>Chryseobacterium group</taxon>
        <taxon>Chryseobacterium</taxon>
    </lineage>
</organism>
<evidence type="ECO:0000313" key="2">
    <source>
        <dbReference type="Proteomes" id="UP000662618"/>
    </source>
</evidence>
<accession>A0A9N8MFG6</accession>
<sequence length="119" mass="12555">MTSGAGEYGAKIRINQNTGNVGINTGAAEPIAQLEVGGDVLVKGTSTSNFSNFQVYNSTGNSYLQFGAYPSSPTLTGGFNMFLDKGEFNADLKVFANPEEGFNIQNGDSNLNFNNIGIN</sequence>
<dbReference type="Proteomes" id="UP000662618">
    <property type="component" value="Unassembled WGS sequence"/>
</dbReference>
<protein>
    <submittedName>
        <fullName evidence="1">Uncharacterized protein</fullName>
    </submittedName>
</protein>
<dbReference type="EMBL" id="CAJIMS010000001">
    <property type="protein sequence ID" value="CAD7802273.1"/>
    <property type="molecule type" value="Genomic_DNA"/>
</dbReference>
<dbReference type="RefSeq" id="WP_162087376.1">
    <property type="nucleotide sequence ID" value="NZ_CAJIMS010000001.1"/>
</dbReference>
<keyword evidence="2" id="KW-1185">Reference proteome</keyword>
<name>A0A9N8MFG6_9FLAO</name>
<proteinExistence type="predicted"/>
<dbReference type="AlphaFoldDB" id="A0A9N8MFG6"/>
<evidence type="ECO:0000313" key="1">
    <source>
        <dbReference type="EMBL" id="CAD7802273.1"/>
    </source>
</evidence>